<accession>A0A2Z7C8D8</accession>
<protein>
    <submittedName>
        <fullName evidence="2">Uncharacterized protein</fullName>
    </submittedName>
</protein>
<reference evidence="2 3" key="1">
    <citation type="journal article" date="2015" name="Proc. Natl. Acad. Sci. U.S.A.">
        <title>The resurrection genome of Boea hygrometrica: A blueprint for survival of dehydration.</title>
        <authorList>
            <person name="Xiao L."/>
            <person name="Yang G."/>
            <person name="Zhang L."/>
            <person name="Yang X."/>
            <person name="Zhao S."/>
            <person name="Ji Z."/>
            <person name="Zhou Q."/>
            <person name="Hu M."/>
            <person name="Wang Y."/>
            <person name="Chen M."/>
            <person name="Xu Y."/>
            <person name="Jin H."/>
            <person name="Xiao X."/>
            <person name="Hu G."/>
            <person name="Bao F."/>
            <person name="Hu Y."/>
            <person name="Wan P."/>
            <person name="Li L."/>
            <person name="Deng X."/>
            <person name="Kuang T."/>
            <person name="Xiang C."/>
            <person name="Zhu J.K."/>
            <person name="Oliver M.J."/>
            <person name="He Y."/>
        </authorList>
    </citation>
    <scope>NUCLEOTIDE SEQUENCE [LARGE SCALE GENOMIC DNA]</scope>
    <source>
        <strain evidence="3">cv. XS01</strain>
    </source>
</reference>
<feature type="region of interest" description="Disordered" evidence="1">
    <location>
        <begin position="82"/>
        <end position="159"/>
    </location>
</feature>
<feature type="compositionally biased region" description="Basic and acidic residues" evidence="1">
    <location>
        <begin position="101"/>
        <end position="129"/>
    </location>
</feature>
<dbReference type="AlphaFoldDB" id="A0A2Z7C8D8"/>
<gene>
    <name evidence="2" type="ORF">F511_40872</name>
</gene>
<feature type="compositionally biased region" description="Basic and acidic residues" evidence="1">
    <location>
        <begin position="137"/>
        <end position="148"/>
    </location>
</feature>
<evidence type="ECO:0000313" key="2">
    <source>
        <dbReference type="EMBL" id="KZV43164.1"/>
    </source>
</evidence>
<evidence type="ECO:0000313" key="3">
    <source>
        <dbReference type="Proteomes" id="UP000250235"/>
    </source>
</evidence>
<feature type="region of interest" description="Disordered" evidence="1">
    <location>
        <begin position="186"/>
        <end position="212"/>
    </location>
</feature>
<keyword evidence="3" id="KW-1185">Reference proteome</keyword>
<evidence type="ECO:0000256" key="1">
    <source>
        <dbReference type="SAM" id="MobiDB-lite"/>
    </source>
</evidence>
<name>A0A2Z7C8D8_9LAMI</name>
<feature type="compositionally biased region" description="Basic residues" evidence="1">
    <location>
        <begin position="149"/>
        <end position="158"/>
    </location>
</feature>
<organism evidence="2 3">
    <name type="scientific">Dorcoceras hygrometricum</name>
    <dbReference type="NCBI Taxonomy" id="472368"/>
    <lineage>
        <taxon>Eukaryota</taxon>
        <taxon>Viridiplantae</taxon>
        <taxon>Streptophyta</taxon>
        <taxon>Embryophyta</taxon>
        <taxon>Tracheophyta</taxon>
        <taxon>Spermatophyta</taxon>
        <taxon>Magnoliopsida</taxon>
        <taxon>eudicotyledons</taxon>
        <taxon>Gunneridae</taxon>
        <taxon>Pentapetalae</taxon>
        <taxon>asterids</taxon>
        <taxon>lamiids</taxon>
        <taxon>Lamiales</taxon>
        <taxon>Gesneriaceae</taxon>
        <taxon>Didymocarpoideae</taxon>
        <taxon>Trichosporeae</taxon>
        <taxon>Loxocarpinae</taxon>
        <taxon>Dorcoceras</taxon>
    </lineage>
</organism>
<proteinExistence type="predicted"/>
<feature type="region of interest" description="Disordered" evidence="1">
    <location>
        <begin position="287"/>
        <end position="323"/>
    </location>
</feature>
<dbReference type="Proteomes" id="UP000250235">
    <property type="component" value="Unassembled WGS sequence"/>
</dbReference>
<dbReference type="EMBL" id="KQ998198">
    <property type="protein sequence ID" value="KZV43164.1"/>
    <property type="molecule type" value="Genomic_DNA"/>
</dbReference>
<sequence length="334" mass="36711">MRSVVASHGPGSNPRGNAICNAILLQSFSVLQIFGLLYLDDDRSRELCGPWLPVTDLGPILGVMQYAMQSYYKAFRPKNLKFQNRTKPGPISHTGPKTPRAARDRPEPNPRRNQTSRHDIAGASPERRPAGGGSTNETHDDSVRDAAPRRRNAVRKSRAAVVRIASFQRRPVAPLRPAIVARRGATCIGSGRPPSRMERRNEARPARNSSASSSAQLCANLGRQCATLARGLAAVGQQPCATSAQAYRAAARALAHVHCGRYRQSGPRPEPRLLRQPALEALMNSARTDSPRRVGRKRISGDNGRWRRRRTTGGGGGFREEGRRRTLVSRVRFN</sequence>
<feature type="compositionally biased region" description="Basic and acidic residues" evidence="1">
    <location>
        <begin position="195"/>
        <end position="205"/>
    </location>
</feature>